<name>A0A420F0H6_9ACTN</name>
<keyword evidence="2 6" id="KW-0812">Transmembrane</keyword>
<protein>
    <submittedName>
        <fullName evidence="8">Inositol phosphorylceramide synthase</fullName>
    </submittedName>
</protein>
<evidence type="ECO:0000256" key="5">
    <source>
        <dbReference type="SAM" id="MobiDB-lite"/>
    </source>
</evidence>
<evidence type="ECO:0000256" key="4">
    <source>
        <dbReference type="ARBA" id="ARBA00023136"/>
    </source>
</evidence>
<evidence type="ECO:0000256" key="2">
    <source>
        <dbReference type="ARBA" id="ARBA00022692"/>
    </source>
</evidence>
<evidence type="ECO:0000256" key="6">
    <source>
        <dbReference type="SAM" id="Phobius"/>
    </source>
</evidence>
<feature type="transmembrane region" description="Helical" evidence="6">
    <location>
        <begin position="12"/>
        <end position="29"/>
    </location>
</feature>
<dbReference type="EMBL" id="RAQQ01000010">
    <property type="protein sequence ID" value="RKF26506.1"/>
    <property type="molecule type" value="Genomic_DNA"/>
</dbReference>
<accession>A0A420F0H6</accession>
<feature type="transmembrane region" description="Helical" evidence="6">
    <location>
        <begin position="105"/>
        <end position="124"/>
    </location>
</feature>
<sequence length="361" mass="37497">MGADDRGTRPHPLRELLLVAALFLAYKLGRLVAVGDLSSAYANATHVWGLERAVRLPDEATLQGILLSHDHLVRAANRFYASVHFPATAALLLFTYLFRPALYRWARTLLAALTAVGFAIQALVPMAPPRLLSATGVLDTGKLVGPRAYGDPATDTLSNQYAAMPSLHVGWAAVVAIVLVAAGRSRWRWLWLLHPVLTLAVVVVTGNHYWLDAVAALALLGTILLLAPRPRTAPATRAATVPGTRTAIAIATRARAAMTPAIRWGRATAPGTAAVSGRAAAPGTAVASGRATAPGTAFAPAPMPRTAPVVPPASTVVDPAPSLAAVTRTGSPGGHPAIPGGPGWRTASRPLEPEPAVTEGT</sequence>
<dbReference type="InterPro" id="IPR026841">
    <property type="entry name" value="Aur1/Ipt1"/>
</dbReference>
<dbReference type="PANTHER" id="PTHR31310">
    <property type="match status" value="1"/>
</dbReference>
<feature type="region of interest" description="Disordered" evidence="5">
    <location>
        <begin position="327"/>
        <end position="361"/>
    </location>
</feature>
<dbReference type="GO" id="GO:0016020">
    <property type="term" value="C:membrane"/>
    <property type="evidence" value="ECO:0007669"/>
    <property type="project" value="UniProtKB-SubCell"/>
</dbReference>
<dbReference type="Proteomes" id="UP000285744">
    <property type="component" value="Unassembled WGS sequence"/>
</dbReference>
<reference evidence="8 9" key="1">
    <citation type="journal article" date="2018" name="Int. J. Syst. Evol. Microbiol.">
        <title>Micromonospora globbae sp. nov., an endophytic actinomycete isolated from roots of Globba winitii C. H. Wright.</title>
        <authorList>
            <person name="Kuncharoen N."/>
            <person name="Pittayakhajonwut P."/>
            <person name="Tanasupawat S."/>
        </authorList>
    </citation>
    <scope>NUCLEOTIDE SEQUENCE [LARGE SCALE GENOMIC DNA]</scope>
    <source>
        <strain evidence="8 9">WPS1-2</strain>
    </source>
</reference>
<evidence type="ECO:0000313" key="9">
    <source>
        <dbReference type="Proteomes" id="UP000285744"/>
    </source>
</evidence>
<evidence type="ECO:0000256" key="1">
    <source>
        <dbReference type="ARBA" id="ARBA00004141"/>
    </source>
</evidence>
<comment type="subcellular location">
    <subcellularLocation>
        <location evidence="1">Membrane</location>
        <topology evidence="1">Multi-pass membrane protein</topology>
    </subcellularLocation>
</comment>
<dbReference type="RefSeq" id="WP_120329303.1">
    <property type="nucleotide sequence ID" value="NZ_RAQQ01000010.1"/>
</dbReference>
<evidence type="ECO:0000259" key="7">
    <source>
        <dbReference type="Pfam" id="PF14378"/>
    </source>
</evidence>
<keyword evidence="4 6" id="KW-0472">Membrane</keyword>
<dbReference type="AlphaFoldDB" id="A0A420F0H6"/>
<feature type="transmembrane region" description="Helical" evidence="6">
    <location>
        <begin position="79"/>
        <end position="98"/>
    </location>
</feature>
<feature type="domain" description="Inositolphosphotransferase Aur1/Ipt1" evidence="7">
    <location>
        <begin position="47"/>
        <end position="225"/>
    </location>
</feature>
<dbReference type="CDD" id="cd03386">
    <property type="entry name" value="PAP2_Aur1_like"/>
    <property type="match status" value="1"/>
</dbReference>
<dbReference type="InterPro" id="IPR052185">
    <property type="entry name" value="IPC_Synthase-Related"/>
</dbReference>
<evidence type="ECO:0000313" key="8">
    <source>
        <dbReference type="EMBL" id="RKF26506.1"/>
    </source>
</evidence>
<dbReference type="OrthoDB" id="9810950at2"/>
<gene>
    <name evidence="8" type="ORF">D7I43_16070</name>
</gene>
<proteinExistence type="predicted"/>
<feature type="transmembrane region" description="Helical" evidence="6">
    <location>
        <begin position="189"/>
        <end position="204"/>
    </location>
</feature>
<feature type="transmembrane region" description="Helical" evidence="6">
    <location>
        <begin position="161"/>
        <end position="182"/>
    </location>
</feature>
<comment type="caution">
    <text evidence="8">The sequence shown here is derived from an EMBL/GenBank/DDBJ whole genome shotgun (WGS) entry which is preliminary data.</text>
</comment>
<organism evidence="8 9">
    <name type="scientific">Micromonospora globbae</name>
    <dbReference type="NCBI Taxonomy" id="1894969"/>
    <lineage>
        <taxon>Bacteria</taxon>
        <taxon>Bacillati</taxon>
        <taxon>Actinomycetota</taxon>
        <taxon>Actinomycetes</taxon>
        <taxon>Micromonosporales</taxon>
        <taxon>Micromonosporaceae</taxon>
        <taxon>Micromonospora</taxon>
    </lineage>
</organism>
<dbReference type="PANTHER" id="PTHR31310:SF7">
    <property type="entry name" value="PA-PHOSPHATASE RELATED-FAMILY PROTEIN DDB_G0268928"/>
    <property type="match status" value="1"/>
</dbReference>
<keyword evidence="3 6" id="KW-1133">Transmembrane helix</keyword>
<dbReference type="Pfam" id="PF14378">
    <property type="entry name" value="PAP2_3"/>
    <property type="match status" value="1"/>
</dbReference>
<evidence type="ECO:0000256" key="3">
    <source>
        <dbReference type="ARBA" id="ARBA00022989"/>
    </source>
</evidence>